<dbReference type="Proteomes" id="UP000054937">
    <property type="component" value="Unassembled WGS sequence"/>
</dbReference>
<evidence type="ECO:0000313" key="3">
    <source>
        <dbReference type="EMBL" id="KRX05173.1"/>
    </source>
</evidence>
<evidence type="ECO:0000256" key="2">
    <source>
        <dbReference type="SAM" id="MobiDB-lite"/>
    </source>
</evidence>
<feature type="compositionally biased region" description="Low complexity" evidence="2">
    <location>
        <begin position="95"/>
        <end position="121"/>
    </location>
</feature>
<keyword evidence="1" id="KW-0175">Coiled coil</keyword>
<sequence>MISFPEYSISPRVHYHQVNPSYICNPISTNHSLQIINPQIRQQQYKNNYLSLTPGRSSHIINRTISPQRVAPPSPRVQQYNKCNIHNNTVRKQQQHQQQKQQYQQQQLNQSIQPSQNNSVQYQTIPRQQTLSPSLSKSPPMRQTVLIQQDKSRLSPVKFDKENEQLQRKSSFLADQYKRIEDLNKREKEQQQEIVRLNTNLEIKNSEIFSLKKVISKLENQVNEGYLKQKDLRDSNDFEAQRLKNTINQNNKQISQLKQEILELQNANFIWEQNYEKMEKSFNQATESANQRIKSQNEAIISYQEKIDELNSKNQQLENMNQNILNENKDLNQALEDQDIQLKAFTRDSITPNDKKYYEELLVKANMEIKELRDCNFQLNKEKFEYRTQLGQMKNEIENARNLQNDYQLKVNTLNKMEKQNYLLKTENQRLNNILVGRCREMRNNWQ</sequence>
<evidence type="ECO:0000313" key="4">
    <source>
        <dbReference type="Proteomes" id="UP000054937"/>
    </source>
</evidence>
<feature type="coiled-coil region" evidence="1">
    <location>
        <begin position="163"/>
        <end position="348"/>
    </location>
</feature>
<evidence type="ECO:0000256" key="1">
    <source>
        <dbReference type="SAM" id="Coils"/>
    </source>
</evidence>
<comment type="caution">
    <text evidence="3">The sequence shown here is derived from an EMBL/GenBank/DDBJ whole genome shotgun (WGS) entry which is preliminary data.</text>
</comment>
<accession>A0A0V0QTE1</accession>
<feature type="compositionally biased region" description="Polar residues" evidence="2">
    <location>
        <begin position="122"/>
        <end position="137"/>
    </location>
</feature>
<gene>
    <name evidence="3" type="ORF">PPERSA_06807</name>
</gene>
<organism evidence="3 4">
    <name type="scientific">Pseudocohnilembus persalinus</name>
    <name type="common">Ciliate</name>
    <dbReference type="NCBI Taxonomy" id="266149"/>
    <lineage>
        <taxon>Eukaryota</taxon>
        <taxon>Sar</taxon>
        <taxon>Alveolata</taxon>
        <taxon>Ciliophora</taxon>
        <taxon>Intramacronucleata</taxon>
        <taxon>Oligohymenophorea</taxon>
        <taxon>Scuticociliatia</taxon>
        <taxon>Philasterida</taxon>
        <taxon>Pseudocohnilembidae</taxon>
        <taxon>Pseudocohnilembus</taxon>
    </lineage>
</organism>
<protein>
    <submittedName>
        <fullName evidence="3">Uncharacterized protein</fullName>
    </submittedName>
</protein>
<proteinExistence type="predicted"/>
<dbReference type="AlphaFoldDB" id="A0A0V0QTE1"/>
<reference evidence="3 4" key="1">
    <citation type="journal article" date="2015" name="Sci. Rep.">
        <title>Genome of the facultative scuticociliatosis pathogen Pseudocohnilembus persalinus provides insight into its virulence through horizontal gene transfer.</title>
        <authorList>
            <person name="Xiong J."/>
            <person name="Wang G."/>
            <person name="Cheng J."/>
            <person name="Tian M."/>
            <person name="Pan X."/>
            <person name="Warren A."/>
            <person name="Jiang C."/>
            <person name="Yuan D."/>
            <person name="Miao W."/>
        </authorList>
    </citation>
    <scope>NUCLEOTIDE SEQUENCE [LARGE SCALE GENOMIC DNA]</scope>
    <source>
        <strain evidence="3">36N120E</strain>
    </source>
</reference>
<name>A0A0V0QTE1_PSEPJ</name>
<feature type="region of interest" description="Disordered" evidence="2">
    <location>
        <begin position="93"/>
        <end position="142"/>
    </location>
</feature>
<keyword evidence="4" id="KW-1185">Reference proteome</keyword>
<feature type="coiled-coil region" evidence="1">
    <location>
        <begin position="383"/>
        <end position="434"/>
    </location>
</feature>
<dbReference type="EMBL" id="LDAU01000110">
    <property type="protein sequence ID" value="KRX05173.1"/>
    <property type="molecule type" value="Genomic_DNA"/>
</dbReference>
<dbReference type="InParanoid" id="A0A0V0QTE1"/>